<dbReference type="EMBL" id="QKYN01000046">
    <property type="protein sequence ID" value="RAG85220.1"/>
    <property type="molecule type" value="Genomic_DNA"/>
</dbReference>
<dbReference type="OrthoDB" id="5525871at2"/>
<dbReference type="Proteomes" id="UP000248889">
    <property type="component" value="Unassembled WGS sequence"/>
</dbReference>
<keyword evidence="2" id="KW-1185">Reference proteome</keyword>
<gene>
    <name evidence="1" type="ORF">DN069_12685</name>
</gene>
<evidence type="ECO:0000313" key="2">
    <source>
        <dbReference type="Proteomes" id="UP000248889"/>
    </source>
</evidence>
<evidence type="ECO:0000313" key="1">
    <source>
        <dbReference type="EMBL" id="RAG85220.1"/>
    </source>
</evidence>
<sequence>MPSAAAAHPGRIVDAWLAGAETAFGKDNPAGPLFVGGGAAEAALTDSTDALMAFCSSPTGSYHSYCC</sequence>
<reference evidence="1 2" key="1">
    <citation type="submission" date="2018-06" db="EMBL/GenBank/DDBJ databases">
        <title>Streptacidiphilus pinicola sp. nov., isolated from pine grove soil.</title>
        <authorList>
            <person name="Roh S.G."/>
            <person name="Park S."/>
            <person name="Kim M.-K."/>
            <person name="Yun B.-R."/>
            <person name="Park J."/>
            <person name="Kim M.J."/>
            <person name="Kim Y.S."/>
            <person name="Kim S.B."/>
        </authorList>
    </citation>
    <scope>NUCLEOTIDE SEQUENCE [LARGE SCALE GENOMIC DNA]</scope>
    <source>
        <strain evidence="1 2">MMS16-CNU450</strain>
    </source>
</reference>
<dbReference type="AlphaFoldDB" id="A0A2X0KEC8"/>
<comment type="caution">
    <text evidence="1">The sequence shown here is derived from an EMBL/GenBank/DDBJ whole genome shotgun (WGS) entry which is preliminary data.</text>
</comment>
<dbReference type="RefSeq" id="WP_111501049.1">
    <property type="nucleotide sequence ID" value="NZ_QKYN01000046.1"/>
</dbReference>
<name>A0A2X0KEC8_9ACTN</name>
<organism evidence="1 2">
    <name type="scientific">Streptacidiphilus pinicola</name>
    <dbReference type="NCBI Taxonomy" id="2219663"/>
    <lineage>
        <taxon>Bacteria</taxon>
        <taxon>Bacillati</taxon>
        <taxon>Actinomycetota</taxon>
        <taxon>Actinomycetes</taxon>
        <taxon>Kitasatosporales</taxon>
        <taxon>Streptomycetaceae</taxon>
        <taxon>Streptacidiphilus</taxon>
    </lineage>
</organism>
<dbReference type="Pfam" id="PF19740">
    <property type="entry name" value="DUF6229"/>
    <property type="match status" value="1"/>
</dbReference>
<proteinExistence type="predicted"/>
<dbReference type="InterPro" id="IPR046197">
    <property type="entry name" value="DUF6229"/>
</dbReference>
<protein>
    <submittedName>
        <fullName evidence="1">Uncharacterized protein</fullName>
    </submittedName>
</protein>
<accession>A0A2X0KEC8</accession>